<dbReference type="STRING" id="1514105.AOC36_01090"/>
<proteinExistence type="predicted"/>
<dbReference type="Gene3D" id="3.40.630.30">
    <property type="match status" value="1"/>
</dbReference>
<keyword evidence="3" id="KW-1185">Reference proteome</keyword>
<organism evidence="2 3">
    <name type="scientific">Erysipelothrix larvae</name>
    <dbReference type="NCBI Taxonomy" id="1514105"/>
    <lineage>
        <taxon>Bacteria</taxon>
        <taxon>Bacillati</taxon>
        <taxon>Bacillota</taxon>
        <taxon>Erysipelotrichia</taxon>
        <taxon>Erysipelotrichales</taxon>
        <taxon>Erysipelotrichaceae</taxon>
        <taxon>Erysipelothrix</taxon>
    </lineage>
</organism>
<evidence type="ECO:0000259" key="1">
    <source>
        <dbReference type="Pfam" id="PF13302"/>
    </source>
</evidence>
<evidence type="ECO:0000313" key="2">
    <source>
        <dbReference type="EMBL" id="AMC92637.1"/>
    </source>
</evidence>
<dbReference type="Proteomes" id="UP000063781">
    <property type="component" value="Chromosome"/>
</dbReference>
<name>A0A0X8GY88_9FIRM</name>
<dbReference type="InterPro" id="IPR016181">
    <property type="entry name" value="Acyl_CoA_acyltransferase"/>
</dbReference>
<sequence>MIDDITLIDVSDQYEVMNVFTRVFDIYVDTLEKVVGRCEYRFEEGIDLEYYGNVGYVVYMPYRGHGYAQKACIELLRIIKRDYPEIDDVYITCNPDNEASRKTILHLGAKYLYTVDVNSNHELYAFGEKQKEIYRITI</sequence>
<dbReference type="KEGG" id="erl:AOC36_01090"/>
<keyword evidence="2" id="KW-0808">Transferase</keyword>
<keyword evidence="2" id="KW-0012">Acyltransferase</keyword>
<feature type="domain" description="N-acetyltransferase" evidence="1">
    <location>
        <begin position="32"/>
        <end position="110"/>
    </location>
</feature>
<dbReference type="SUPFAM" id="SSF55729">
    <property type="entry name" value="Acyl-CoA N-acyltransferases (Nat)"/>
    <property type="match status" value="1"/>
</dbReference>
<evidence type="ECO:0000313" key="3">
    <source>
        <dbReference type="Proteomes" id="UP000063781"/>
    </source>
</evidence>
<dbReference type="EMBL" id="CP013213">
    <property type="protein sequence ID" value="AMC92637.1"/>
    <property type="molecule type" value="Genomic_DNA"/>
</dbReference>
<protein>
    <submittedName>
        <fullName evidence="2">Acyl-CoA acyltransferase</fullName>
    </submittedName>
</protein>
<dbReference type="Pfam" id="PF13302">
    <property type="entry name" value="Acetyltransf_3"/>
    <property type="match status" value="1"/>
</dbReference>
<dbReference type="InterPro" id="IPR000182">
    <property type="entry name" value="GNAT_dom"/>
</dbReference>
<reference evidence="2 3" key="1">
    <citation type="submission" date="2015-10" db="EMBL/GenBank/DDBJ databases">
        <title>Erysipelothrix larvae sp. LV19 isolated from the larval gut of the rhinoceros beetle, Trypoxylus dichotomus.</title>
        <authorList>
            <person name="Lim S."/>
            <person name="Kim B.-C."/>
        </authorList>
    </citation>
    <scope>NUCLEOTIDE SEQUENCE [LARGE SCALE GENOMIC DNA]</scope>
    <source>
        <strain evidence="2 3">LV19</strain>
    </source>
</reference>
<dbReference type="AlphaFoldDB" id="A0A0X8GY88"/>
<dbReference type="OrthoDB" id="9797989at2"/>
<gene>
    <name evidence="2" type="ORF">AOC36_01090</name>
</gene>
<dbReference type="GO" id="GO:0016747">
    <property type="term" value="F:acyltransferase activity, transferring groups other than amino-acyl groups"/>
    <property type="evidence" value="ECO:0007669"/>
    <property type="project" value="InterPro"/>
</dbReference>
<accession>A0A0X8GY88</accession>
<dbReference type="RefSeq" id="WP_067630204.1">
    <property type="nucleotide sequence ID" value="NZ_CP013213.1"/>
</dbReference>